<reference evidence="1 2" key="1">
    <citation type="submission" date="2019-02" db="EMBL/GenBank/DDBJ databases">
        <title>Deep-cultivation of Planctomycetes and their phenomic and genomic characterization uncovers novel biology.</title>
        <authorList>
            <person name="Wiegand S."/>
            <person name="Jogler M."/>
            <person name="Boedeker C."/>
            <person name="Pinto D."/>
            <person name="Vollmers J."/>
            <person name="Rivas-Marin E."/>
            <person name="Kohn T."/>
            <person name="Peeters S.H."/>
            <person name="Heuer A."/>
            <person name="Rast P."/>
            <person name="Oberbeckmann S."/>
            <person name="Bunk B."/>
            <person name="Jeske O."/>
            <person name="Meyerdierks A."/>
            <person name="Storesund J.E."/>
            <person name="Kallscheuer N."/>
            <person name="Luecker S."/>
            <person name="Lage O.M."/>
            <person name="Pohl T."/>
            <person name="Merkel B.J."/>
            <person name="Hornburger P."/>
            <person name="Mueller R.-W."/>
            <person name="Bruemmer F."/>
            <person name="Labrenz M."/>
            <person name="Spormann A.M."/>
            <person name="Op den Camp H."/>
            <person name="Overmann J."/>
            <person name="Amann R."/>
            <person name="Jetten M.S.M."/>
            <person name="Mascher T."/>
            <person name="Medema M.H."/>
            <person name="Devos D.P."/>
            <person name="Kaster A.-K."/>
            <person name="Ovreas L."/>
            <person name="Rohde M."/>
            <person name="Galperin M.Y."/>
            <person name="Jogler C."/>
        </authorList>
    </citation>
    <scope>NUCLEOTIDE SEQUENCE [LARGE SCALE GENOMIC DNA]</scope>
    <source>
        <strain evidence="1 2">Pla85_3_4</strain>
    </source>
</reference>
<evidence type="ECO:0000313" key="2">
    <source>
        <dbReference type="Proteomes" id="UP000317648"/>
    </source>
</evidence>
<dbReference type="KEGG" id="lcre:Pla8534_68960"/>
<proteinExistence type="predicted"/>
<name>A0A518E4F1_9BACT</name>
<protein>
    <submittedName>
        <fullName evidence="1">Uncharacterized protein</fullName>
    </submittedName>
</protein>
<gene>
    <name evidence="1" type="ORF">Pla8534_68960</name>
</gene>
<keyword evidence="2" id="KW-1185">Reference proteome</keyword>
<evidence type="ECO:0000313" key="1">
    <source>
        <dbReference type="EMBL" id="QDU98985.1"/>
    </source>
</evidence>
<accession>A0A518E4F1</accession>
<sequence>MAATCLAWRQEMQATMPGRRTFPSALAAPFAADVRSAAAPASLPNRWDDSSLTIRRFSLTRQTARTGRRFAVRTTTIAGKVSTHARQARENGQFPCGINGRPAASSFSGKIVNAEMFTSATGAPSHQGSFLEGRNRMPGMQVVLSAVASWGLPPWRLVRCLLRLPRTLLTAHRMAQRKESRFANGPIRLFFIAD</sequence>
<dbReference type="AlphaFoldDB" id="A0A518E4F1"/>
<organism evidence="1 2">
    <name type="scientific">Lignipirellula cremea</name>
    <dbReference type="NCBI Taxonomy" id="2528010"/>
    <lineage>
        <taxon>Bacteria</taxon>
        <taxon>Pseudomonadati</taxon>
        <taxon>Planctomycetota</taxon>
        <taxon>Planctomycetia</taxon>
        <taxon>Pirellulales</taxon>
        <taxon>Pirellulaceae</taxon>
        <taxon>Lignipirellula</taxon>
    </lineage>
</organism>
<dbReference type="EMBL" id="CP036433">
    <property type="protein sequence ID" value="QDU98985.1"/>
    <property type="molecule type" value="Genomic_DNA"/>
</dbReference>
<dbReference type="Proteomes" id="UP000317648">
    <property type="component" value="Chromosome"/>
</dbReference>